<feature type="compositionally biased region" description="Gly residues" evidence="1">
    <location>
        <begin position="28"/>
        <end position="44"/>
    </location>
</feature>
<protein>
    <submittedName>
        <fullName evidence="2">Uncharacterized protein</fullName>
    </submittedName>
</protein>
<comment type="caution">
    <text evidence="2">The sequence shown here is derived from an EMBL/GenBank/DDBJ whole genome shotgun (WGS) entry which is preliminary data.</text>
</comment>
<organism evidence="2 3">
    <name type="scientific">Gonium pectorale</name>
    <name type="common">Green alga</name>
    <dbReference type="NCBI Taxonomy" id="33097"/>
    <lineage>
        <taxon>Eukaryota</taxon>
        <taxon>Viridiplantae</taxon>
        <taxon>Chlorophyta</taxon>
        <taxon>core chlorophytes</taxon>
        <taxon>Chlorophyceae</taxon>
        <taxon>CS clade</taxon>
        <taxon>Chlamydomonadales</taxon>
        <taxon>Volvocaceae</taxon>
        <taxon>Gonium</taxon>
    </lineage>
</organism>
<evidence type="ECO:0000313" key="3">
    <source>
        <dbReference type="Proteomes" id="UP000075714"/>
    </source>
</evidence>
<accession>A0A150G1W8</accession>
<feature type="compositionally biased region" description="Low complexity" evidence="1">
    <location>
        <begin position="113"/>
        <end position="136"/>
    </location>
</feature>
<feature type="region of interest" description="Disordered" evidence="1">
    <location>
        <begin position="301"/>
        <end position="324"/>
    </location>
</feature>
<gene>
    <name evidence="2" type="ORF">GPECTOR_78g57</name>
</gene>
<proteinExistence type="predicted"/>
<feature type="compositionally biased region" description="Gly residues" evidence="1">
    <location>
        <begin position="314"/>
        <end position="324"/>
    </location>
</feature>
<sequence length="324" mass="31714">MLRNRSARRDGRVHSSPTVRLAALDAEQGGGADGSSGMGVGGLRGHLAPILEPRLSHETTPPGTGSARGCEGLLPTAQTALQAPASSDDAPPGGISVTRHAGSAGNSAAQWPSTGVSASGAMSSSLLVGGLSPGASRSHSLSQAPPHRRLSRANMLVRQLTGSLGKGGMGRASSGSASALGPGAAGSAGDGDVSNAAGGGGANRRTGGLNSYMTVATGIGDGDPEGDSGVVELSAIGMVREGVLRTMNIGGTQSPQVQSTMLKPSLGDPQSLDLGGAAAIAVDDVTASILQAPARAGLGRCTKPLRRSQSQTLQGGGVVQGPQS</sequence>
<evidence type="ECO:0000313" key="2">
    <source>
        <dbReference type="EMBL" id="KXZ43869.1"/>
    </source>
</evidence>
<dbReference type="Proteomes" id="UP000075714">
    <property type="component" value="Unassembled WGS sequence"/>
</dbReference>
<name>A0A150G1W8_GONPE</name>
<feature type="region of interest" description="Disordered" evidence="1">
    <location>
        <begin position="25"/>
        <end position="45"/>
    </location>
</feature>
<reference evidence="3" key="1">
    <citation type="journal article" date="2016" name="Nat. Commun.">
        <title>The Gonium pectorale genome demonstrates co-option of cell cycle regulation during the evolution of multicellularity.</title>
        <authorList>
            <person name="Hanschen E.R."/>
            <person name="Marriage T.N."/>
            <person name="Ferris P.J."/>
            <person name="Hamaji T."/>
            <person name="Toyoda A."/>
            <person name="Fujiyama A."/>
            <person name="Neme R."/>
            <person name="Noguchi H."/>
            <person name="Minakuchi Y."/>
            <person name="Suzuki M."/>
            <person name="Kawai-Toyooka H."/>
            <person name="Smith D.R."/>
            <person name="Sparks H."/>
            <person name="Anderson J."/>
            <person name="Bakaric R."/>
            <person name="Luria V."/>
            <person name="Karger A."/>
            <person name="Kirschner M.W."/>
            <person name="Durand P.M."/>
            <person name="Michod R.E."/>
            <person name="Nozaki H."/>
            <person name="Olson B.J."/>
        </authorList>
    </citation>
    <scope>NUCLEOTIDE SEQUENCE [LARGE SCALE GENOMIC DNA]</scope>
    <source>
        <strain evidence="3">NIES-2863</strain>
    </source>
</reference>
<feature type="region of interest" description="Disordered" evidence="1">
    <location>
        <begin position="81"/>
        <end position="189"/>
    </location>
</feature>
<dbReference type="EMBL" id="LSYV01000079">
    <property type="protein sequence ID" value="KXZ43869.1"/>
    <property type="molecule type" value="Genomic_DNA"/>
</dbReference>
<feature type="compositionally biased region" description="Low complexity" evidence="1">
    <location>
        <begin position="171"/>
        <end position="182"/>
    </location>
</feature>
<evidence type="ECO:0000256" key="1">
    <source>
        <dbReference type="SAM" id="MobiDB-lite"/>
    </source>
</evidence>
<keyword evidence="3" id="KW-1185">Reference proteome</keyword>
<dbReference type="AlphaFoldDB" id="A0A150G1W8"/>